<dbReference type="Gene3D" id="1.20.1250.20">
    <property type="entry name" value="MFS general substrate transporter like domains"/>
    <property type="match status" value="2"/>
</dbReference>
<dbReference type="SUPFAM" id="SSF103473">
    <property type="entry name" value="MFS general substrate transporter"/>
    <property type="match status" value="1"/>
</dbReference>
<feature type="transmembrane region" description="Helical" evidence="6">
    <location>
        <begin position="348"/>
        <end position="370"/>
    </location>
</feature>
<evidence type="ECO:0000256" key="6">
    <source>
        <dbReference type="SAM" id="Phobius"/>
    </source>
</evidence>
<keyword evidence="9" id="KW-1185">Reference proteome</keyword>
<reference evidence="8 9" key="1">
    <citation type="submission" date="2020-08" db="EMBL/GenBank/DDBJ databases">
        <title>Sequencing the genomes of 1000 actinobacteria strains.</title>
        <authorList>
            <person name="Klenk H.-P."/>
        </authorList>
    </citation>
    <scope>NUCLEOTIDE SEQUENCE [LARGE SCALE GENOMIC DNA]</scope>
    <source>
        <strain evidence="8 9">DSM 44551</strain>
    </source>
</reference>
<sequence length="434" mass="43861">MLMSYRRLFAVPDVGSLLFWSLAARLHIGGMPIAVTFLVADWTGSYALAGMVAGGLTVGTALGGPIRGRMADRQPNDRLLLVSAVVYGGGLTAMAMLPAALWWAAVPLAVFTGVFQPPATQIGRALWPRLTSGPVRQTMFAAEATLQELLFIIGPLLAAMVVGFGGGRTGLLVLGAIACTGAVGFALALRRAGHTLPPRTSETGGGSGEPAGRRRSLLTDAQVLLVICVIMLMVAGLGSIDLAMVAWSRELGTPGYAGGLMAVYSLGSLVGGLIAGTLAGRPRIPRRAFGTAAGALLLVPLLPPVLHLPTPWLIGPVLFVAGLAIAPTVAAVTERVGDLAPPDRRGEAYGWMTTATTGGISLASPLTGWLIDLGGIALGVAGAAALAVLGALLTLGMKVRRPTAGDAAPPTGGPSPAGPRGTAESPPPPSGPSA</sequence>
<feature type="transmembrane region" description="Helical" evidence="6">
    <location>
        <begin position="170"/>
        <end position="189"/>
    </location>
</feature>
<evidence type="ECO:0000259" key="7">
    <source>
        <dbReference type="PROSITE" id="PS50850"/>
    </source>
</evidence>
<dbReference type="Pfam" id="PF07690">
    <property type="entry name" value="MFS_1"/>
    <property type="match status" value="1"/>
</dbReference>
<comment type="subcellular location">
    <subcellularLocation>
        <location evidence="1">Cell membrane</location>
        <topology evidence="1">Multi-pass membrane protein</topology>
    </subcellularLocation>
</comment>
<dbReference type="InterPro" id="IPR036259">
    <property type="entry name" value="MFS_trans_sf"/>
</dbReference>
<feature type="transmembrane region" description="Helical" evidence="6">
    <location>
        <begin position="376"/>
        <end position="395"/>
    </location>
</feature>
<dbReference type="Proteomes" id="UP000572635">
    <property type="component" value="Unassembled WGS sequence"/>
</dbReference>
<feature type="region of interest" description="Disordered" evidence="5">
    <location>
        <begin position="402"/>
        <end position="434"/>
    </location>
</feature>
<comment type="caution">
    <text evidence="8">The sequence shown here is derived from an EMBL/GenBank/DDBJ whole genome shotgun (WGS) entry which is preliminary data.</text>
</comment>
<feature type="compositionally biased region" description="Pro residues" evidence="5">
    <location>
        <begin position="425"/>
        <end position="434"/>
    </location>
</feature>
<dbReference type="AlphaFoldDB" id="A0A7W8QRH4"/>
<evidence type="ECO:0000256" key="4">
    <source>
        <dbReference type="ARBA" id="ARBA00023136"/>
    </source>
</evidence>
<feature type="transmembrane region" description="Helical" evidence="6">
    <location>
        <begin position="288"/>
        <end position="306"/>
    </location>
</feature>
<keyword evidence="2 6" id="KW-0812">Transmembrane</keyword>
<feature type="transmembrane region" description="Helical" evidence="6">
    <location>
        <begin position="312"/>
        <end position="336"/>
    </location>
</feature>
<dbReference type="GO" id="GO:0005886">
    <property type="term" value="C:plasma membrane"/>
    <property type="evidence" value="ECO:0007669"/>
    <property type="project" value="UniProtKB-SubCell"/>
</dbReference>
<gene>
    <name evidence="8" type="ORF">HDA36_005420</name>
</gene>
<organism evidence="8 9">
    <name type="scientific">Nocardiopsis composta</name>
    <dbReference type="NCBI Taxonomy" id="157465"/>
    <lineage>
        <taxon>Bacteria</taxon>
        <taxon>Bacillati</taxon>
        <taxon>Actinomycetota</taxon>
        <taxon>Actinomycetes</taxon>
        <taxon>Streptosporangiales</taxon>
        <taxon>Nocardiopsidaceae</taxon>
        <taxon>Nocardiopsis</taxon>
    </lineage>
</organism>
<feature type="transmembrane region" description="Helical" evidence="6">
    <location>
        <begin position="101"/>
        <end position="119"/>
    </location>
</feature>
<evidence type="ECO:0000256" key="5">
    <source>
        <dbReference type="SAM" id="MobiDB-lite"/>
    </source>
</evidence>
<feature type="transmembrane region" description="Helical" evidence="6">
    <location>
        <begin position="223"/>
        <end position="244"/>
    </location>
</feature>
<feature type="transmembrane region" description="Helical" evidence="6">
    <location>
        <begin position="140"/>
        <end position="164"/>
    </location>
</feature>
<accession>A0A7W8QRH4</accession>
<evidence type="ECO:0000313" key="8">
    <source>
        <dbReference type="EMBL" id="MBB5435272.1"/>
    </source>
</evidence>
<dbReference type="InterPro" id="IPR020846">
    <property type="entry name" value="MFS_dom"/>
</dbReference>
<evidence type="ECO:0000313" key="9">
    <source>
        <dbReference type="Proteomes" id="UP000572635"/>
    </source>
</evidence>
<feature type="domain" description="Major facilitator superfamily (MFS) profile" evidence="7">
    <location>
        <begin position="222"/>
        <end position="434"/>
    </location>
</feature>
<evidence type="ECO:0000256" key="3">
    <source>
        <dbReference type="ARBA" id="ARBA00022989"/>
    </source>
</evidence>
<evidence type="ECO:0000256" key="2">
    <source>
        <dbReference type="ARBA" id="ARBA00022692"/>
    </source>
</evidence>
<dbReference type="PANTHER" id="PTHR23542:SF1">
    <property type="entry name" value="MAJOR FACILITATOR SUPERFAMILY (MFS) PROFILE DOMAIN-CONTAINING PROTEIN"/>
    <property type="match status" value="1"/>
</dbReference>
<evidence type="ECO:0000256" key="1">
    <source>
        <dbReference type="ARBA" id="ARBA00004651"/>
    </source>
</evidence>
<dbReference type="InterPro" id="IPR011701">
    <property type="entry name" value="MFS"/>
</dbReference>
<proteinExistence type="predicted"/>
<keyword evidence="4 6" id="KW-0472">Membrane</keyword>
<dbReference type="GO" id="GO:0022857">
    <property type="term" value="F:transmembrane transporter activity"/>
    <property type="evidence" value="ECO:0007669"/>
    <property type="project" value="InterPro"/>
</dbReference>
<protein>
    <submittedName>
        <fullName evidence="8">MFS family permease</fullName>
    </submittedName>
</protein>
<dbReference type="PROSITE" id="PS50850">
    <property type="entry name" value="MFS"/>
    <property type="match status" value="1"/>
</dbReference>
<dbReference type="EMBL" id="JACHDB010000002">
    <property type="protein sequence ID" value="MBB5435272.1"/>
    <property type="molecule type" value="Genomic_DNA"/>
</dbReference>
<feature type="transmembrane region" description="Helical" evidence="6">
    <location>
        <begin position="47"/>
        <end position="66"/>
    </location>
</feature>
<name>A0A7W8QRH4_9ACTN</name>
<dbReference type="PANTHER" id="PTHR23542">
    <property type="match status" value="1"/>
</dbReference>
<feature type="transmembrane region" description="Helical" evidence="6">
    <location>
        <begin position="78"/>
        <end position="95"/>
    </location>
</feature>
<keyword evidence="3 6" id="KW-1133">Transmembrane helix</keyword>
<feature type="transmembrane region" description="Helical" evidence="6">
    <location>
        <begin position="256"/>
        <end position="276"/>
    </location>
</feature>